<reference evidence="1 2" key="1">
    <citation type="journal article" date="2011" name="Syst. Appl. Microbiol.">
        <title>Defluviimonas denitrificans gen. nov., sp. nov., and Pararhodobacter aggregans gen. nov., sp. nov., non-phototrophic Rhodobacteraceae from the biofilter of a marine aquaculture.</title>
        <authorList>
            <person name="Foesel B.U."/>
            <person name="Drake H.L."/>
            <person name="Schramm A."/>
        </authorList>
    </citation>
    <scope>NUCLEOTIDE SEQUENCE [LARGE SCALE GENOMIC DNA]</scope>
    <source>
        <strain evidence="1 2">D1-19</strain>
    </source>
</reference>
<accession>A0A2T7UNP7</accession>
<dbReference type="AlphaFoldDB" id="A0A2T7UNP7"/>
<evidence type="ECO:0000313" key="2">
    <source>
        <dbReference type="Proteomes" id="UP000244810"/>
    </source>
</evidence>
<dbReference type="EMBL" id="QDDR01000009">
    <property type="protein sequence ID" value="PVE46248.1"/>
    <property type="molecule type" value="Genomic_DNA"/>
</dbReference>
<name>A0A2T7UNP7_9RHOB</name>
<comment type="caution">
    <text evidence="1">The sequence shown here is derived from an EMBL/GenBank/DDBJ whole genome shotgun (WGS) entry which is preliminary data.</text>
</comment>
<proteinExistence type="predicted"/>
<gene>
    <name evidence="1" type="ORF">DDE23_16495</name>
</gene>
<protein>
    <submittedName>
        <fullName evidence="1">Uncharacterized protein</fullName>
    </submittedName>
</protein>
<keyword evidence="2" id="KW-1185">Reference proteome</keyword>
<dbReference type="Proteomes" id="UP000244810">
    <property type="component" value="Unassembled WGS sequence"/>
</dbReference>
<sequence length="150" mass="16503">MTLLALGATSPAAGAETEFLGGGFLVVRNDSCAEYGWTGTHQVLARLAPQGAPGNPDDQTQVALLLSTGTIAFRFNSVRNYRYTQVIDQATYVWNGPWSPEEPTMNFYYHYVGNIPSPTDTALDNLVLVFNNFNEHPGCRVDAYLALRRN</sequence>
<evidence type="ECO:0000313" key="1">
    <source>
        <dbReference type="EMBL" id="PVE46248.1"/>
    </source>
</evidence>
<organism evidence="1 2">
    <name type="scientific">Pararhodobacter aggregans</name>
    <dbReference type="NCBI Taxonomy" id="404875"/>
    <lineage>
        <taxon>Bacteria</taxon>
        <taxon>Pseudomonadati</taxon>
        <taxon>Pseudomonadota</taxon>
        <taxon>Alphaproteobacteria</taxon>
        <taxon>Rhodobacterales</taxon>
        <taxon>Paracoccaceae</taxon>
        <taxon>Pararhodobacter</taxon>
    </lineage>
</organism>